<comment type="caution">
    <text evidence="2">The sequence shown here is derived from an EMBL/GenBank/DDBJ whole genome shotgun (WGS) entry which is preliminary data.</text>
</comment>
<dbReference type="RefSeq" id="WP_188025544.1">
    <property type="nucleotide sequence ID" value="NZ_JACHGR010000002.1"/>
</dbReference>
<name>A0A841GHB0_9GAMM</name>
<dbReference type="Pfam" id="PF11006">
    <property type="entry name" value="DUF2845"/>
    <property type="match status" value="1"/>
</dbReference>
<reference evidence="2 3" key="1">
    <citation type="submission" date="2020-08" db="EMBL/GenBank/DDBJ databases">
        <title>Genomic Encyclopedia of Type Strains, Phase IV (KMG-IV): sequencing the most valuable type-strain genomes for metagenomic binning, comparative biology and taxonomic classification.</title>
        <authorList>
            <person name="Goeker M."/>
        </authorList>
    </citation>
    <scope>NUCLEOTIDE SEQUENCE [LARGE SCALE GENOMIC DNA]</scope>
    <source>
        <strain evidence="2 3">DSM 22975</strain>
    </source>
</reference>
<protein>
    <recommendedName>
        <fullName evidence="4">DUF2845 domain-containing protein</fullName>
    </recommendedName>
</protein>
<dbReference type="AlphaFoldDB" id="A0A841GHB0"/>
<proteinExistence type="predicted"/>
<evidence type="ECO:0000313" key="2">
    <source>
        <dbReference type="EMBL" id="MBB6054735.1"/>
    </source>
</evidence>
<organism evidence="2 3">
    <name type="scientific">Tolumonas osonensis</name>
    <dbReference type="NCBI Taxonomy" id="675874"/>
    <lineage>
        <taxon>Bacteria</taxon>
        <taxon>Pseudomonadati</taxon>
        <taxon>Pseudomonadota</taxon>
        <taxon>Gammaproteobacteria</taxon>
        <taxon>Aeromonadales</taxon>
        <taxon>Aeromonadaceae</taxon>
        <taxon>Tolumonas</taxon>
    </lineage>
</organism>
<sequence>MTDAIEICMNPKLLALATLIVSATASADSTLRCGNSLISVGDTKFELVMKCGEPITGTSKEIIVLDEYGFRTAVIKETLTIDMGKDRLLGLVTVVDGVITSIEDGPRNN</sequence>
<accession>A0A841GHB0</accession>
<dbReference type="EMBL" id="JACHGR010000002">
    <property type="protein sequence ID" value="MBB6054735.1"/>
    <property type="molecule type" value="Genomic_DNA"/>
</dbReference>
<feature type="chain" id="PRO_5032736983" description="DUF2845 domain-containing protein" evidence="1">
    <location>
        <begin position="28"/>
        <end position="109"/>
    </location>
</feature>
<dbReference type="Proteomes" id="UP000585721">
    <property type="component" value="Unassembled WGS sequence"/>
</dbReference>
<dbReference type="InterPro" id="IPR021268">
    <property type="entry name" value="DUF2845"/>
</dbReference>
<evidence type="ECO:0000313" key="3">
    <source>
        <dbReference type="Proteomes" id="UP000585721"/>
    </source>
</evidence>
<evidence type="ECO:0000256" key="1">
    <source>
        <dbReference type="SAM" id="SignalP"/>
    </source>
</evidence>
<evidence type="ECO:0008006" key="4">
    <source>
        <dbReference type="Google" id="ProtNLM"/>
    </source>
</evidence>
<feature type="signal peptide" evidence="1">
    <location>
        <begin position="1"/>
        <end position="27"/>
    </location>
</feature>
<keyword evidence="1" id="KW-0732">Signal</keyword>
<gene>
    <name evidence="2" type="ORF">HNR75_000607</name>
</gene>
<keyword evidence="3" id="KW-1185">Reference proteome</keyword>